<sequence length="330" mass="36311">MRKVRSSSGKVGEYKCVLDRGKGSWTHKPRAKPLRTPVSNACVRIEKNVICNQISNSNSSSSDIESDRRIEKGHSRASSGNSGVGLMLLRPNNSSDPKVVTTVQSGKVKGMMGWLVDRVDSEEDSLDNSNNKKNNGSSSEASSDTESSKENDSRTLASHNSRQDQADLGRQYAPNNIATIKPRGKGKGKVPSVKTYPMTTRRSRPNPEVNKSRVLHNQGKIVVWNLGDEIAKVVEKGVALGLIVTTGIRNGKSRKVDQTNQGNCEAKMGEKKNWDLEDEVTKVVETGTGLTFRFRPKFDLRVSTQVWPFDFSLGLTFGFQPNTRSGQNLC</sequence>
<dbReference type="Proteomes" id="UP001168877">
    <property type="component" value="Unassembled WGS sequence"/>
</dbReference>
<evidence type="ECO:0000313" key="3">
    <source>
        <dbReference type="Proteomes" id="UP001168877"/>
    </source>
</evidence>
<evidence type="ECO:0000313" key="2">
    <source>
        <dbReference type="EMBL" id="KAK0587835.1"/>
    </source>
</evidence>
<gene>
    <name evidence="2" type="ORF">LWI29_029620</name>
</gene>
<feature type="region of interest" description="Disordered" evidence="1">
    <location>
        <begin position="54"/>
        <end position="100"/>
    </location>
</feature>
<dbReference type="EMBL" id="JAUESC010000382">
    <property type="protein sequence ID" value="KAK0587835.1"/>
    <property type="molecule type" value="Genomic_DNA"/>
</dbReference>
<protein>
    <submittedName>
        <fullName evidence="2">Uncharacterized protein</fullName>
    </submittedName>
</protein>
<reference evidence="2" key="1">
    <citation type="journal article" date="2022" name="Plant J.">
        <title>Strategies of tolerance reflected in two North American maple genomes.</title>
        <authorList>
            <person name="McEvoy S.L."/>
            <person name="Sezen U.U."/>
            <person name="Trouern-Trend A."/>
            <person name="McMahon S.M."/>
            <person name="Schaberg P.G."/>
            <person name="Yang J."/>
            <person name="Wegrzyn J.L."/>
            <person name="Swenson N.G."/>
        </authorList>
    </citation>
    <scope>NUCLEOTIDE SEQUENCE</scope>
    <source>
        <strain evidence="2">NS2018</strain>
    </source>
</reference>
<organism evidence="2 3">
    <name type="scientific">Acer saccharum</name>
    <name type="common">Sugar maple</name>
    <dbReference type="NCBI Taxonomy" id="4024"/>
    <lineage>
        <taxon>Eukaryota</taxon>
        <taxon>Viridiplantae</taxon>
        <taxon>Streptophyta</taxon>
        <taxon>Embryophyta</taxon>
        <taxon>Tracheophyta</taxon>
        <taxon>Spermatophyta</taxon>
        <taxon>Magnoliopsida</taxon>
        <taxon>eudicotyledons</taxon>
        <taxon>Gunneridae</taxon>
        <taxon>Pentapetalae</taxon>
        <taxon>rosids</taxon>
        <taxon>malvids</taxon>
        <taxon>Sapindales</taxon>
        <taxon>Sapindaceae</taxon>
        <taxon>Hippocastanoideae</taxon>
        <taxon>Acereae</taxon>
        <taxon>Acer</taxon>
    </lineage>
</organism>
<proteinExistence type="predicted"/>
<feature type="compositionally biased region" description="Low complexity" evidence="1">
    <location>
        <begin position="127"/>
        <end position="145"/>
    </location>
</feature>
<comment type="caution">
    <text evidence="2">The sequence shown here is derived from an EMBL/GenBank/DDBJ whole genome shotgun (WGS) entry which is preliminary data.</text>
</comment>
<keyword evidence="3" id="KW-1185">Reference proteome</keyword>
<feature type="compositionally biased region" description="Polar residues" evidence="1">
    <location>
        <begin position="91"/>
        <end position="100"/>
    </location>
</feature>
<accession>A0AA39SDM0</accession>
<dbReference type="AlphaFoldDB" id="A0AA39SDM0"/>
<feature type="compositionally biased region" description="Basic and acidic residues" evidence="1">
    <location>
        <begin position="65"/>
        <end position="74"/>
    </location>
</feature>
<name>A0AA39SDM0_ACESA</name>
<evidence type="ECO:0000256" key="1">
    <source>
        <dbReference type="SAM" id="MobiDB-lite"/>
    </source>
</evidence>
<feature type="region of interest" description="Disordered" evidence="1">
    <location>
        <begin position="121"/>
        <end position="210"/>
    </location>
</feature>
<reference evidence="2" key="2">
    <citation type="submission" date="2023-06" db="EMBL/GenBank/DDBJ databases">
        <authorList>
            <person name="Swenson N.G."/>
            <person name="Wegrzyn J.L."/>
            <person name="Mcevoy S.L."/>
        </authorList>
    </citation>
    <scope>NUCLEOTIDE SEQUENCE</scope>
    <source>
        <strain evidence="2">NS2018</strain>
        <tissue evidence="2">Leaf</tissue>
    </source>
</reference>